<reference evidence="2 3" key="2">
    <citation type="journal article" date="2016" name="ISME J.">
        <title>Physiological and genomic characterization of two novel marine thaumarchaeal strains indicates niche differentiation.</title>
        <authorList>
            <person name="Bayer B."/>
            <person name="Vojvoda J."/>
            <person name="Offre P."/>
            <person name="Alves R.J."/>
            <person name="Elisabeth N.H."/>
            <person name="Garcia J.A."/>
            <person name="Volland J.M."/>
            <person name="Srivastava A."/>
            <person name="Schleper C."/>
            <person name="Herndl G.J."/>
        </authorList>
    </citation>
    <scope>NUCLEOTIDE SEQUENCE [LARGE SCALE GENOMIC DNA]</scope>
    <source>
        <strain evidence="2 3">NF5</strain>
    </source>
</reference>
<evidence type="ECO:0000256" key="1">
    <source>
        <dbReference type="SAM" id="Phobius"/>
    </source>
</evidence>
<sequence>MGNDPDFFVFVPYGFIEYLKNRKKETNFILVFLIIPSLPILYAYIVQAQDTRYLYILYPIFCLISLFAVKSYISKFSRKNLVLLLIIIGIFVGSIGFYEYKKIDYQKEIEMYKIAKIITDTSSGLNFHPSETKYIRAAELPEKWPFLFFGSGVHEIKSISTTNHKNLESFISNSREELTHILVDDDSKLPKFLKEVYQNYEEYEYLRKVFDSKDHGFEHQIMLFEIDFEKFDSISEG</sequence>
<feature type="transmembrane region" description="Helical" evidence="1">
    <location>
        <begin position="52"/>
        <end position="69"/>
    </location>
</feature>
<reference evidence="3" key="1">
    <citation type="submission" date="2015-03" db="EMBL/GenBank/DDBJ databases">
        <title>Characterization of two novel Thaumarchaeota isolated from the Northern Adriatic Sea.</title>
        <authorList>
            <person name="Bayer B."/>
            <person name="Vojvoda J."/>
            <person name="Offre P."/>
            <person name="Srivastava A."/>
            <person name="Elisabeth N."/>
            <person name="Garcia J.A.L."/>
            <person name="Schleper C."/>
            <person name="Herndl G.J."/>
        </authorList>
    </citation>
    <scope>NUCLEOTIDE SEQUENCE [LARGE SCALE GENOMIC DNA]</scope>
    <source>
        <strain evidence="3">NF5</strain>
    </source>
</reference>
<dbReference type="STRING" id="1580092.NADRNF5_2138"/>
<feature type="transmembrane region" description="Helical" evidence="1">
    <location>
        <begin position="81"/>
        <end position="98"/>
    </location>
</feature>
<keyword evidence="3" id="KW-1185">Reference proteome</keyword>
<evidence type="ECO:0000313" key="2">
    <source>
        <dbReference type="EMBL" id="AJW71811.1"/>
    </source>
</evidence>
<keyword evidence="1" id="KW-0812">Transmembrane</keyword>
<dbReference type="HOGENOM" id="CLU_1168537_0_0_2"/>
<organism evidence="2 3">
    <name type="scientific">Nitrosopumilus adriaticus</name>
    <dbReference type="NCBI Taxonomy" id="1580092"/>
    <lineage>
        <taxon>Archaea</taxon>
        <taxon>Nitrososphaerota</taxon>
        <taxon>Nitrososphaeria</taxon>
        <taxon>Nitrosopumilales</taxon>
        <taxon>Nitrosopumilaceae</taxon>
        <taxon>Nitrosopumilus</taxon>
    </lineage>
</organism>
<keyword evidence="1" id="KW-1133">Transmembrane helix</keyword>
<dbReference type="Proteomes" id="UP000032408">
    <property type="component" value="Chromosome"/>
</dbReference>
<evidence type="ECO:0000313" key="3">
    <source>
        <dbReference type="Proteomes" id="UP000032408"/>
    </source>
</evidence>
<protein>
    <recommendedName>
        <fullName evidence="4">Glycosyltransferase RgtA/B/C/D-like domain-containing protein</fullName>
    </recommendedName>
</protein>
<name>A0A0D5C541_9ARCH</name>
<evidence type="ECO:0008006" key="4">
    <source>
        <dbReference type="Google" id="ProtNLM"/>
    </source>
</evidence>
<feature type="transmembrane region" description="Helical" evidence="1">
    <location>
        <begin position="28"/>
        <end position="46"/>
    </location>
</feature>
<gene>
    <name evidence="2" type="ORF">NADRNF5_2138</name>
</gene>
<dbReference type="EMBL" id="CP011070">
    <property type="protein sequence ID" value="AJW71811.1"/>
    <property type="molecule type" value="Genomic_DNA"/>
</dbReference>
<dbReference type="AlphaFoldDB" id="A0A0D5C541"/>
<proteinExistence type="predicted"/>
<accession>A0A0D5C541</accession>
<dbReference type="KEGG" id="nin:NADRNF5_2138"/>
<keyword evidence="1" id="KW-0472">Membrane</keyword>